<organism evidence="1 2">
    <name type="scientific">Meloidogyne javanica</name>
    <name type="common">Root-knot nematode worm</name>
    <dbReference type="NCBI Taxonomy" id="6303"/>
    <lineage>
        <taxon>Eukaryota</taxon>
        <taxon>Metazoa</taxon>
        <taxon>Ecdysozoa</taxon>
        <taxon>Nematoda</taxon>
        <taxon>Chromadorea</taxon>
        <taxon>Rhabditida</taxon>
        <taxon>Tylenchina</taxon>
        <taxon>Tylenchomorpha</taxon>
        <taxon>Tylenchoidea</taxon>
        <taxon>Meloidogynidae</taxon>
        <taxon>Meloidogyninae</taxon>
        <taxon>Meloidogyne</taxon>
        <taxon>Meloidogyne incognita group</taxon>
    </lineage>
</organism>
<sequence>MLNTIEKLNQIDKEINEKMKDLNKETMKDRIKNEQNCDSLLKANYVHIQNYYNQITKNQNKSFAICESMALKDNYTAHDNRDKNKNELIELIFGEIEKYHNELQQVPKYNGLKEIYGLINAYIEIEDKQEYY</sequence>
<evidence type="ECO:0000313" key="2">
    <source>
        <dbReference type="WBParaSite" id="scaffold21792_cov291.g19787"/>
    </source>
</evidence>
<reference evidence="2" key="1">
    <citation type="submission" date="2022-11" db="UniProtKB">
        <authorList>
            <consortium name="WormBaseParasite"/>
        </authorList>
    </citation>
    <scope>IDENTIFICATION</scope>
</reference>
<keyword evidence="1" id="KW-1185">Reference proteome</keyword>
<name>A0A915LWX2_MELJA</name>
<dbReference type="AlphaFoldDB" id="A0A915LWX2"/>
<dbReference type="WBParaSite" id="scaffold21792_cov291.g19787">
    <property type="protein sequence ID" value="scaffold21792_cov291.g19787"/>
    <property type="gene ID" value="scaffold21792_cov291.g19787"/>
</dbReference>
<proteinExistence type="predicted"/>
<protein>
    <submittedName>
        <fullName evidence="2">Uncharacterized protein</fullName>
    </submittedName>
</protein>
<dbReference type="Proteomes" id="UP000887561">
    <property type="component" value="Unplaced"/>
</dbReference>
<evidence type="ECO:0000313" key="1">
    <source>
        <dbReference type="Proteomes" id="UP000887561"/>
    </source>
</evidence>
<accession>A0A915LWX2</accession>